<dbReference type="CDD" id="cd00995">
    <property type="entry name" value="PBP2_NikA_DppA_OppA_like"/>
    <property type="match status" value="1"/>
</dbReference>
<comment type="subcellular location">
    <subcellularLocation>
        <location evidence="1">Cell envelope</location>
    </subcellularLocation>
</comment>
<dbReference type="GO" id="GO:0030313">
    <property type="term" value="C:cell envelope"/>
    <property type="evidence" value="ECO:0007669"/>
    <property type="project" value="UniProtKB-SubCell"/>
</dbReference>
<dbReference type="Gene3D" id="3.10.105.10">
    <property type="entry name" value="Dipeptide-binding Protein, Domain 3"/>
    <property type="match status" value="1"/>
</dbReference>
<accession>A0AAJ5ZC77</accession>
<dbReference type="EMBL" id="WMBE01000007">
    <property type="protein sequence ID" value="MDG0868104.1"/>
    <property type="molecule type" value="Genomic_DNA"/>
</dbReference>
<proteinExistence type="inferred from homology"/>
<evidence type="ECO:0000313" key="7">
    <source>
        <dbReference type="EMBL" id="MDG0868104.1"/>
    </source>
</evidence>
<dbReference type="GO" id="GO:0015833">
    <property type="term" value="P:peptide transport"/>
    <property type="evidence" value="ECO:0007669"/>
    <property type="project" value="TreeGrafter"/>
</dbReference>
<reference evidence="9" key="3">
    <citation type="submission" date="2023-06" db="EMBL/GenBank/DDBJ databases">
        <title>Pangenomics reveal diversification of enzyme families and niche specialization in globally abundant SAR202 bacteria.</title>
        <authorList>
            <person name="Saw J.H.W."/>
        </authorList>
    </citation>
    <scope>NUCLEOTIDE SEQUENCE [LARGE SCALE GENOMIC DNA]</scope>
    <source>
        <strain evidence="9">JH1073</strain>
    </source>
</reference>
<evidence type="ECO:0000256" key="3">
    <source>
        <dbReference type="ARBA" id="ARBA00022448"/>
    </source>
</evidence>
<evidence type="ECO:0000256" key="4">
    <source>
        <dbReference type="ARBA" id="ARBA00022729"/>
    </source>
</evidence>
<evidence type="ECO:0000313" key="8">
    <source>
        <dbReference type="EMBL" id="WFG38682.1"/>
    </source>
</evidence>
<dbReference type="Gene3D" id="3.40.190.10">
    <property type="entry name" value="Periplasmic binding protein-like II"/>
    <property type="match status" value="1"/>
</dbReference>
<evidence type="ECO:0000256" key="2">
    <source>
        <dbReference type="ARBA" id="ARBA00005695"/>
    </source>
</evidence>
<dbReference type="EMBL" id="CP046147">
    <property type="protein sequence ID" value="WFG38682.1"/>
    <property type="molecule type" value="Genomic_DNA"/>
</dbReference>
<evidence type="ECO:0000256" key="1">
    <source>
        <dbReference type="ARBA" id="ARBA00004196"/>
    </source>
</evidence>
<keyword evidence="4 5" id="KW-0732">Signal</keyword>
<dbReference type="Pfam" id="PF00496">
    <property type="entry name" value="SBP_bac_5"/>
    <property type="match status" value="1"/>
</dbReference>
<keyword evidence="3" id="KW-0813">Transport</keyword>
<evidence type="ECO:0000259" key="6">
    <source>
        <dbReference type="Pfam" id="PF00496"/>
    </source>
</evidence>
<feature type="signal peptide" evidence="5">
    <location>
        <begin position="1"/>
        <end position="19"/>
    </location>
</feature>
<dbReference type="PROSITE" id="PS51257">
    <property type="entry name" value="PROKAR_LIPOPROTEIN"/>
    <property type="match status" value="1"/>
</dbReference>
<dbReference type="SUPFAM" id="SSF53850">
    <property type="entry name" value="Periplasmic binding protein-like II"/>
    <property type="match status" value="1"/>
</dbReference>
<reference evidence="9 10" key="1">
    <citation type="submission" date="2019-11" db="EMBL/GenBank/DDBJ databases">
        <authorList>
            <person name="Cho J.-C."/>
        </authorList>
    </citation>
    <scope>NUCLEOTIDE SEQUENCE [LARGE SCALE GENOMIC DNA]</scope>
    <source>
        <strain evidence="8 9">JH1073</strain>
        <strain evidence="7 10">JH702</strain>
    </source>
</reference>
<organism evidence="8 9">
    <name type="scientific">Candidatus Lucifugimonas marina</name>
    <dbReference type="NCBI Taxonomy" id="3038979"/>
    <lineage>
        <taxon>Bacteria</taxon>
        <taxon>Bacillati</taxon>
        <taxon>Chloroflexota</taxon>
        <taxon>Dehalococcoidia</taxon>
        <taxon>SAR202 cluster</taxon>
        <taxon>Candidatus Lucifugimonadales</taxon>
        <taxon>Candidatus Lucifugimonadaceae</taxon>
        <taxon>Candidatus Lucifugimonas</taxon>
    </lineage>
</organism>
<reference evidence="8" key="2">
    <citation type="journal article" date="2023" name="Nat. Commun.">
        <title>Cultivation of marine bacteria of the SAR202 clade.</title>
        <authorList>
            <person name="Lim Y."/>
            <person name="Seo J.H."/>
            <person name="Giovannoni S.J."/>
            <person name="Kang I."/>
            <person name="Cho J.C."/>
        </authorList>
    </citation>
    <scope>NUCLEOTIDE SEQUENCE</scope>
    <source>
        <strain evidence="8">JH1073</strain>
    </source>
</reference>
<dbReference type="Gene3D" id="3.90.76.10">
    <property type="entry name" value="Dipeptide-binding Protein, Domain 1"/>
    <property type="match status" value="1"/>
</dbReference>
<dbReference type="PANTHER" id="PTHR30290:SF10">
    <property type="entry name" value="PERIPLASMIC OLIGOPEPTIDE-BINDING PROTEIN-RELATED"/>
    <property type="match status" value="1"/>
</dbReference>
<gene>
    <name evidence="7" type="ORF">GKO46_13645</name>
    <name evidence="8" type="ORF">GKO48_03360</name>
</gene>
<dbReference type="InterPro" id="IPR000914">
    <property type="entry name" value="SBP_5_dom"/>
</dbReference>
<dbReference type="Proteomes" id="UP001219901">
    <property type="component" value="Chromosome"/>
</dbReference>
<dbReference type="GO" id="GO:1904680">
    <property type="term" value="F:peptide transmembrane transporter activity"/>
    <property type="evidence" value="ECO:0007669"/>
    <property type="project" value="TreeGrafter"/>
</dbReference>
<dbReference type="PANTHER" id="PTHR30290">
    <property type="entry name" value="PERIPLASMIC BINDING COMPONENT OF ABC TRANSPORTER"/>
    <property type="match status" value="1"/>
</dbReference>
<evidence type="ECO:0000313" key="10">
    <source>
        <dbReference type="Proteomes" id="UP001321249"/>
    </source>
</evidence>
<keyword evidence="9" id="KW-1185">Reference proteome</keyword>
<evidence type="ECO:0000256" key="5">
    <source>
        <dbReference type="SAM" id="SignalP"/>
    </source>
</evidence>
<feature type="domain" description="Solute-binding protein family 5" evidence="6">
    <location>
        <begin position="161"/>
        <end position="525"/>
    </location>
</feature>
<dbReference type="InterPro" id="IPR039424">
    <property type="entry name" value="SBP_5"/>
</dbReference>
<comment type="similarity">
    <text evidence="2">Belongs to the bacterial solute-binding protein 5 family.</text>
</comment>
<protein>
    <recommendedName>
        <fullName evidence="6">Solute-binding protein family 5 domain-containing protein</fullName>
    </recommendedName>
</protein>
<sequence>MKHMHVSRIVALLMVSAMAAAMLAACSSDPEVVIQTVVVEKEVQGETVVETVVVEKEVKGDTVVETVVVEKEVKGDTVIQTVVVEATAEPEEETFFGLPLPVVPDDVGVAPQPDSADGSVVVRGQLELRGSGVPGDSSGGMFTGQSVTEKLFMTDAGGNAVGQVAESWELASDLSKLTVTLKQGVQFHGGFGELTAADVAWSLNMGNPGFNPESATDGGSNWISFIGNQEVLAVDTYTVEIPIATFDPRWSTFILGQSGLGLSITSKAAYDQNGESWVRDNVIGTGPFSVANYSRDDILELDAVQNHHRKTPSISNYTVRAIPDDAVAEAALKTGAVDVSQVALRNMTALQAAGFQVIGAGAGSFHSISFSGNYWERTHYITGDDLGANFTVRHSLPWVGDPERPDFGNPPEGMTNMERARLVRTALSHAIDRELISDVLFAGAAWPNYVYGADINNPNWQEKWATKYDPDLAGELLDQAGYPLVDGKRFEMPFFIRIGRGDEEIGTAVVGMWREIGIDVQDWKAQYQTYRPNLIGRTATAPWIHSAGAESPQAPWDWPVMGNSECSRGRGGFNIAIEIRELCEFFDQMSAEGDVAARNELRNANVEFLSHWMPVIGTVAAPQVALMNPNKIASWDMPLSVREAATHHPEFIVLK</sequence>
<name>A0AAJ5ZC77_9CHLR</name>
<feature type="chain" id="PRO_5042509788" description="Solute-binding protein family 5 domain-containing protein" evidence="5">
    <location>
        <begin position="20"/>
        <end position="655"/>
    </location>
</feature>
<evidence type="ECO:0000313" key="9">
    <source>
        <dbReference type="Proteomes" id="UP001219901"/>
    </source>
</evidence>
<dbReference type="Proteomes" id="UP001321249">
    <property type="component" value="Unassembled WGS sequence"/>
</dbReference>
<dbReference type="AlphaFoldDB" id="A0AAJ5ZC77"/>